<keyword evidence="5" id="KW-0547">Nucleotide-binding</keyword>
<keyword evidence="9" id="KW-0539">Nucleus</keyword>
<dbReference type="GO" id="GO:0000077">
    <property type="term" value="P:DNA damage checkpoint signaling"/>
    <property type="evidence" value="ECO:0007669"/>
    <property type="project" value="TreeGrafter"/>
</dbReference>
<keyword evidence="3" id="KW-0723">Serine/threonine-protein kinase</keyword>
<dbReference type="PANTHER" id="PTHR11139:SF69">
    <property type="entry name" value="SERINE_THREONINE-PROTEIN KINASE ATR"/>
    <property type="match status" value="1"/>
</dbReference>
<evidence type="ECO:0000313" key="15">
    <source>
        <dbReference type="WBParaSite" id="SBAD_0000616101-mRNA-1"/>
    </source>
</evidence>
<keyword evidence="4" id="KW-0808">Transferase</keyword>
<dbReference type="InterPro" id="IPR003152">
    <property type="entry name" value="FATC_dom"/>
</dbReference>
<dbReference type="InterPro" id="IPR011009">
    <property type="entry name" value="Kinase-like_dom_sf"/>
</dbReference>
<dbReference type="InterPro" id="IPR000403">
    <property type="entry name" value="PI3/4_kinase_cat_dom"/>
</dbReference>
<evidence type="ECO:0000313" key="14">
    <source>
        <dbReference type="Proteomes" id="UP000270296"/>
    </source>
</evidence>
<organism evidence="15">
    <name type="scientific">Soboliphyme baturini</name>
    <dbReference type="NCBI Taxonomy" id="241478"/>
    <lineage>
        <taxon>Eukaryota</taxon>
        <taxon>Metazoa</taxon>
        <taxon>Ecdysozoa</taxon>
        <taxon>Nematoda</taxon>
        <taxon>Enoplea</taxon>
        <taxon>Dorylaimia</taxon>
        <taxon>Dioctophymatida</taxon>
        <taxon>Dioctophymatoidea</taxon>
        <taxon>Soboliphymatidae</taxon>
        <taxon>Soboliphyme</taxon>
    </lineage>
</organism>
<evidence type="ECO:0000256" key="4">
    <source>
        <dbReference type="ARBA" id="ARBA00022679"/>
    </source>
</evidence>
<dbReference type="Pfam" id="PF02260">
    <property type="entry name" value="FATC"/>
    <property type="match status" value="1"/>
</dbReference>
<dbReference type="PANTHER" id="PTHR11139">
    <property type="entry name" value="ATAXIA TELANGIECTASIA MUTATED ATM -RELATED"/>
    <property type="match status" value="1"/>
</dbReference>
<evidence type="ECO:0000256" key="1">
    <source>
        <dbReference type="ARBA" id="ARBA00004123"/>
    </source>
</evidence>
<sequence>MERFSELLVQLCSYVPPSRSVTLCMSRDFPKLYNFFLGERRSRAVSRIMLPMQSSMDLNIPVLKSGCSPESGYNVFPTEPVYIDGFADQIVVLNSLQKPKKITLRGSDGRIYSVMCKAKDDLRLDKRLMEFNGLVNICLLRSAEARKRQLCIRTYTVVPLSEDCGLVEWVSNLEGLRHIMVKIYKERGSVMTMKELQNTAPRKSDPLSKKQKIFEDVLLKRHPAVLSFWFRSSFPDPSTWYRARLNYIRTGAVMSMVGFVLGLGDRHGENILIDSVTGEVVHVDFNCLFNKGEDLDWPELVPFRLTHNMVDAMGPLGYEGPFRRCCEVTMRVMRKQNSMLRSALETFLHDPLVEWTRNSTKPRPTAGEEKAKEHLLNIDTRLKGSIKAKLDAPYGLPLNVEGQVNHLIQQATDKKLLCQMYIGWAAYM</sequence>
<evidence type="ECO:0000256" key="3">
    <source>
        <dbReference type="ARBA" id="ARBA00022527"/>
    </source>
</evidence>
<dbReference type="CDD" id="cd00892">
    <property type="entry name" value="PIKKc_ATR"/>
    <property type="match status" value="1"/>
</dbReference>
<keyword evidence="6" id="KW-0227">DNA damage</keyword>
<evidence type="ECO:0000256" key="9">
    <source>
        <dbReference type="ARBA" id="ARBA00023242"/>
    </source>
</evidence>
<dbReference type="InterPro" id="IPR050517">
    <property type="entry name" value="DDR_Repair_Kinase"/>
</dbReference>
<dbReference type="InterPro" id="IPR036940">
    <property type="entry name" value="PI3/4_kinase_cat_sf"/>
</dbReference>
<evidence type="ECO:0000256" key="5">
    <source>
        <dbReference type="ARBA" id="ARBA00022741"/>
    </source>
</evidence>
<evidence type="ECO:0000256" key="2">
    <source>
        <dbReference type="ARBA" id="ARBA00012513"/>
    </source>
</evidence>
<dbReference type="GO" id="GO:0004674">
    <property type="term" value="F:protein serine/threonine kinase activity"/>
    <property type="evidence" value="ECO:0007669"/>
    <property type="project" value="UniProtKB-KW"/>
</dbReference>
<dbReference type="OrthoDB" id="381190at2759"/>
<dbReference type="EMBL" id="UZAM01009350">
    <property type="protein sequence ID" value="VDP08692.1"/>
    <property type="molecule type" value="Genomic_DNA"/>
</dbReference>
<name>A0A183IQM9_9BILA</name>
<feature type="domain" description="FATC" evidence="12">
    <location>
        <begin position="396"/>
        <end position="428"/>
    </location>
</feature>
<evidence type="ECO:0000256" key="6">
    <source>
        <dbReference type="ARBA" id="ARBA00022763"/>
    </source>
</evidence>
<dbReference type="PROSITE" id="PS51190">
    <property type="entry name" value="FATC"/>
    <property type="match status" value="1"/>
</dbReference>
<dbReference type="GO" id="GO:0006281">
    <property type="term" value="P:DNA repair"/>
    <property type="evidence" value="ECO:0007669"/>
    <property type="project" value="TreeGrafter"/>
</dbReference>
<evidence type="ECO:0000259" key="11">
    <source>
        <dbReference type="PROSITE" id="PS50290"/>
    </source>
</evidence>
<evidence type="ECO:0000256" key="7">
    <source>
        <dbReference type="ARBA" id="ARBA00022777"/>
    </source>
</evidence>
<dbReference type="Gene3D" id="1.10.1070.11">
    <property type="entry name" value="Phosphatidylinositol 3-/4-kinase, catalytic domain"/>
    <property type="match status" value="1"/>
</dbReference>
<dbReference type="InterPro" id="IPR018936">
    <property type="entry name" value="PI3/4_kinase_CS"/>
</dbReference>
<keyword evidence="8" id="KW-0067">ATP-binding</keyword>
<dbReference type="EC" id="2.7.11.1" evidence="2"/>
<evidence type="ECO:0000256" key="8">
    <source>
        <dbReference type="ARBA" id="ARBA00022840"/>
    </source>
</evidence>
<protein>
    <recommendedName>
        <fullName evidence="10">Serine/threonine-protein kinase ATR</fullName>
        <ecNumber evidence="2">2.7.11.1</ecNumber>
    </recommendedName>
</protein>
<dbReference type="PROSITE" id="PS00916">
    <property type="entry name" value="PI3_4_KINASE_2"/>
    <property type="match status" value="1"/>
</dbReference>
<dbReference type="AlphaFoldDB" id="A0A183IQM9"/>
<dbReference type="SMART" id="SM00146">
    <property type="entry name" value="PI3Kc"/>
    <property type="match status" value="1"/>
</dbReference>
<dbReference type="Gene3D" id="3.30.1010.10">
    <property type="entry name" value="Phosphatidylinositol 3-kinase Catalytic Subunit, Chain A, domain 4"/>
    <property type="match status" value="1"/>
</dbReference>
<evidence type="ECO:0000313" key="13">
    <source>
        <dbReference type="EMBL" id="VDP08692.1"/>
    </source>
</evidence>
<comment type="subcellular location">
    <subcellularLocation>
        <location evidence="1">Nucleus</location>
    </subcellularLocation>
</comment>
<dbReference type="PROSITE" id="PS50290">
    <property type="entry name" value="PI3_4_KINASE_3"/>
    <property type="match status" value="1"/>
</dbReference>
<proteinExistence type="predicted"/>
<feature type="domain" description="PI3K/PI4K catalytic" evidence="11">
    <location>
        <begin position="86"/>
        <end position="398"/>
    </location>
</feature>
<dbReference type="GO" id="GO:0000723">
    <property type="term" value="P:telomere maintenance"/>
    <property type="evidence" value="ECO:0007669"/>
    <property type="project" value="TreeGrafter"/>
</dbReference>
<evidence type="ECO:0000259" key="12">
    <source>
        <dbReference type="PROSITE" id="PS51190"/>
    </source>
</evidence>
<gene>
    <name evidence="13" type="ORF">SBAD_LOCUS5926</name>
</gene>
<dbReference type="GO" id="GO:0005634">
    <property type="term" value="C:nucleus"/>
    <property type="evidence" value="ECO:0007669"/>
    <property type="project" value="UniProtKB-SubCell"/>
</dbReference>
<dbReference type="GO" id="GO:0005524">
    <property type="term" value="F:ATP binding"/>
    <property type="evidence" value="ECO:0007669"/>
    <property type="project" value="UniProtKB-KW"/>
</dbReference>
<dbReference type="SUPFAM" id="SSF56112">
    <property type="entry name" value="Protein kinase-like (PK-like)"/>
    <property type="match status" value="1"/>
</dbReference>
<accession>A0A183IQM9</accession>
<reference evidence="15" key="1">
    <citation type="submission" date="2016-06" db="UniProtKB">
        <authorList>
            <consortium name="WormBaseParasite"/>
        </authorList>
    </citation>
    <scope>IDENTIFICATION</scope>
</reference>
<dbReference type="WBParaSite" id="SBAD_0000616101-mRNA-1">
    <property type="protein sequence ID" value="SBAD_0000616101-mRNA-1"/>
    <property type="gene ID" value="SBAD_0000616101"/>
</dbReference>
<keyword evidence="14" id="KW-1185">Reference proteome</keyword>
<keyword evidence="7" id="KW-0418">Kinase</keyword>
<dbReference type="Proteomes" id="UP000270296">
    <property type="component" value="Unassembled WGS sequence"/>
</dbReference>
<evidence type="ECO:0000256" key="10">
    <source>
        <dbReference type="ARBA" id="ARBA00024420"/>
    </source>
</evidence>
<dbReference type="Pfam" id="PF00454">
    <property type="entry name" value="PI3_PI4_kinase"/>
    <property type="match status" value="1"/>
</dbReference>
<dbReference type="SMART" id="SM01343">
    <property type="entry name" value="FATC"/>
    <property type="match status" value="1"/>
</dbReference>
<dbReference type="GO" id="GO:0005694">
    <property type="term" value="C:chromosome"/>
    <property type="evidence" value="ECO:0007669"/>
    <property type="project" value="TreeGrafter"/>
</dbReference>
<reference evidence="13 14" key="2">
    <citation type="submission" date="2018-11" db="EMBL/GenBank/DDBJ databases">
        <authorList>
            <consortium name="Pathogen Informatics"/>
        </authorList>
    </citation>
    <scope>NUCLEOTIDE SEQUENCE [LARGE SCALE GENOMIC DNA]</scope>
</reference>